<dbReference type="EMBL" id="CAXAMM010040407">
    <property type="protein sequence ID" value="CAK9092991.1"/>
    <property type="molecule type" value="Genomic_DNA"/>
</dbReference>
<evidence type="ECO:0000313" key="2">
    <source>
        <dbReference type="Proteomes" id="UP001642464"/>
    </source>
</evidence>
<gene>
    <name evidence="1" type="ORF">SCF082_LOCUS43744</name>
</gene>
<proteinExistence type="predicted"/>
<sequence length="351" mass="39379">MTGLHHLSELPEFDGREDNTLRHMRVQELVGETEYVWAIQDDENVSTRAPLPAWMARIIEMRVCKFVTDHDSWNTTIQKREAAGQSLTKSQKARYDAWKASCCERLVFNKRRQTLVQEVKQVNRDCIAIELNLSEDPCELQVAASSGKWYRLVLLDCQASSEKSAAVPEMLDQAVDKESLQMDNDAAASGAEEEGNERELTEAAIQEQAAQRHALEGGENLDQPDNWLVLADSDEDIEQFGVPGAVSKVKSFNLRPAWCTLEKQGLTDLPRHVVGCSISCHSTSQQWQAFYPGCKSGMSCSWGKTSHRSECEAILRCVRAVLEGHVRANPKDSVWKRQLGKVLKAEASKSF</sequence>
<keyword evidence="2" id="KW-1185">Reference proteome</keyword>
<name>A0ABP0R0S2_9DINO</name>
<evidence type="ECO:0000313" key="1">
    <source>
        <dbReference type="EMBL" id="CAK9092991.1"/>
    </source>
</evidence>
<comment type="caution">
    <text evidence="1">The sequence shown here is derived from an EMBL/GenBank/DDBJ whole genome shotgun (WGS) entry which is preliminary data.</text>
</comment>
<protein>
    <submittedName>
        <fullName evidence="1">Uncharacterized protein</fullName>
    </submittedName>
</protein>
<dbReference type="Proteomes" id="UP001642464">
    <property type="component" value="Unassembled WGS sequence"/>
</dbReference>
<accession>A0ABP0R0S2</accession>
<reference evidence="1 2" key="1">
    <citation type="submission" date="2024-02" db="EMBL/GenBank/DDBJ databases">
        <authorList>
            <person name="Chen Y."/>
            <person name="Shah S."/>
            <person name="Dougan E. K."/>
            <person name="Thang M."/>
            <person name="Chan C."/>
        </authorList>
    </citation>
    <scope>NUCLEOTIDE SEQUENCE [LARGE SCALE GENOMIC DNA]</scope>
</reference>
<organism evidence="1 2">
    <name type="scientific">Durusdinium trenchii</name>
    <dbReference type="NCBI Taxonomy" id="1381693"/>
    <lineage>
        <taxon>Eukaryota</taxon>
        <taxon>Sar</taxon>
        <taxon>Alveolata</taxon>
        <taxon>Dinophyceae</taxon>
        <taxon>Suessiales</taxon>
        <taxon>Symbiodiniaceae</taxon>
        <taxon>Durusdinium</taxon>
    </lineage>
</organism>